<organism evidence="2 3">
    <name type="scientific">Folsomia candida</name>
    <name type="common">Springtail</name>
    <dbReference type="NCBI Taxonomy" id="158441"/>
    <lineage>
        <taxon>Eukaryota</taxon>
        <taxon>Metazoa</taxon>
        <taxon>Ecdysozoa</taxon>
        <taxon>Arthropoda</taxon>
        <taxon>Hexapoda</taxon>
        <taxon>Collembola</taxon>
        <taxon>Entomobryomorpha</taxon>
        <taxon>Isotomoidea</taxon>
        <taxon>Isotomidae</taxon>
        <taxon>Proisotominae</taxon>
        <taxon>Folsomia</taxon>
    </lineage>
</organism>
<comment type="caution">
    <text evidence="2">The sequence shown here is derived from an EMBL/GenBank/DDBJ whole genome shotgun (WGS) entry which is preliminary data.</text>
</comment>
<keyword evidence="3" id="KW-1185">Reference proteome</keyword>
<feature type="region of interest" description="Disordered" evidence="1">
    <location>
        <begin position="653"/>
        <end position="674"/>
    </location>
</feature>
<proteinExistence type="predicted"/>
<evidence type="ECO:0000256" key="1">
    <source>
        <dbReference type="SAM" id="MobiDB-lite"/>
    </source>
</evidence>
<protein>
    <submittedName>
        <fullName evidence="2">Uncharacterized protein</fullName>
    </submittedName>
</protein>
<dbReference type="AlphaFoldDB" id="A0A226D2Z5"/>
<accession>A0A226D2Z5</accession>
<dbReference type="Proteomes" id="UP000198287">
    <property type="component" value="Unassembled WGS sequence"/>
</dbReference>
<evidence type="ECO:0000313" key="2">
    <source>
        <dbReference type="EMBL" id="OXA39021.1"/>
    </source>
</evidence>
<name>A0A226D2Z5_FOLCA</name>
<reference evidence="2 3" key="1">
    <citation type="submission" date="2015-12" db="EMBL/GenBank/DDBJ databases">
        <title>The genome of Folsomia candida.</title>
        <authorList>
            <person name="Faddeeva A."/>
            <person name="Derks M.F."/>
            <person name="Anvar Y."/>
            <person name="Smit S."/>
            <person name="Van Straalen N."/>
            <person name="Roelofs D."/>
        </authorList>
    </citation>
    <scope>NUCLEOTIDE SEQUENCE [LARGE SCALE GENOMIC DNA]</scope>
    <source>
        <strain evidence="2 3">VU population</strain>
        <tissue evidence="2">Whole body</tissue>
    </source>
</reference>
<sequence>MDIFPAVIRIDGVVIVASTLEFCSPSCFLNIPYPLKVVNRSSSYFKCVKSLQCEGSIYTIRFGAFQEMECLIGFLGNTRTFPYGELLERVEISMHEPFLDIAGTETGGLYRCSEHMVQRGSLRIVLMSDVHIFGGRLAARLRNMISTIPELEDVFFITQGVGQCGSLVEMERVLRRFNLDKAVEVVLHVAFDIEEDGSALFWRCKELEEAMNKKIAFEYCVMGYGSTANSYFVYDEDQAENVPSIRMCKFYSATLKDVRRITNSPFKRPIFGALFWKSMFRVKPLTVAMKKEFESAKRGLEIVKNNVNMLKRQTRVRCRTEFIVSTLTPDEETMKKTVEIARESYERHRCGQRNMLLRVPLAELAGRIEMYIDPVFHTLDLEVSKCWNILNDRGSENSYLLTVEKFHTLCACEAIIAYMCFGISVSTSQRRHDNNLCRSLGLISHISRRMNATDELFTERLSYYEDCTVRYWLKPNEINVRLFDSGGRKEGNILNLCYILNKLTNWDYEHVTSAAKAFAIYILEHGAARHTKFHFDRLKPCKSSTYITHRRVAKLVTSRDFIERLFKPPGRKNEFYSLHRPSFVSLMNPTHVPHALAVMDPMYSNLAAFKFLYSQTTEPNNNNNINNINHHHRRILAVNCVKYLQLFGSVHKSRDRSKGGEGSGICHLISPRGG</sequence>
<gene>
    <name evidence="2" type="ORF">Fcan01_26112</name>
</gene>
<evidence type="ECO:0000313" key="3">
    <source>
        <dbReference type="Proteomes" id="UP000198287"/>
    </source>
</evidence>
<dbReference type="EMBL" id="LNIX01000041">
    <property type="protein sequence ID" value="OXA39021.1"/>
    <property type="molecule type" value="Genomic_DNA"/>
</dbReference>